<dbReference type="PROSITE" id="PS50943">
    <property type="entry name" value="HTH_CROC1"/>
    <property type="match status" value="1"/>
</dbReference>
<dbReference type="EMBL" id="VDCQ01000034">
    <property type="protein sequence ID" value="TNJ64031.1"/>
    <property type="molecule type" value="Genomic_DNA"/>
</dbReference>
<dbReference type="Pfam" id="PF13560">
    <property type="entry name" value="HTH_31"/>
    <property type="match status" value="1"/>
</dbReference>
<dbReference type="SMART" id="SM00530">
    <property type="entry name" value="HTH_XRE"/>
    <property type="match status" value="1"/>
</dbReference>
<dbReference type="Gene3D" id="1.10.260.40">
    <property type="entry name" value="lambda repressor-like DNA-binding domains"/>
    <property type="match status" value="1"/>
</dbReference>
<gene>
    <name evidence="2" type="ORF">FE784_22240</name>
</gene>
<comment type="caution">
    <text evidence="2">The sequence shown here is derived from an EMBL/GenBank/DDBJ whole genome shotgun (WGS) entry which is preliminary data.</text>
</comment>
<keyword evidence="3" id="KW-1185">Reference proteome</keyword>
<dbReference type="InterPro" id="IPR010982">
    <property type="entry name" value="Lambda_DNA-bd_dom_sf"/>
</dbReference>
<accession>A0A5C4T4M9</accession>
<dbReference type="SUPFAM" id="SSF47413">
    <property type="entry name" value="lambda repressor-like DNA-binding domains"/>
    <property type="match status" value="1"/>
</dbReference>
<dbReference type="AlphaFoldDB" id="A0A5C4T4M9"/>
<organism evidence="2 3">
    <name type="scientific">Paenibacillus hemerocallicola</name>
    <dbReference type="NCBI Taxonomy" id="1172614"/>
    <lineage>
        <taxon>Bacteria</taxon>
        <taxon>Bacillati</taxon>
        <taxon>Bacillota</taxon>
        <taxon>Bacilli</taxon>
        <taxon>Bacillales</taxon>
        <taxon>Paenibacillaceae</taxon>
        <taxon>Paenibacillus</taxon>
    </lineage>
</organism>
<dbReference type="OrthoDB" id="48775at2"/>
<evidence type="ECO:0000259" key="1">
    <source>
        <dbReference type="PROSITE" id="PS50943"/>
    </source>
</evidence>
<dbReference type="RefSeq" id="WP_139604435.1">
    <property type="nucleotide sequence ID" value="NZ_VDCQ01000034.1"/>
</dbReference>
<evidence type="ECO:0000313" key="2">
    <source>
        <dbReference type="EMBL" id="TNJ64031.1"/>
    </source>
</evidence>
<dbReference type="GO" id="GO:0003677">
    <property type="term" value="F:DNA binding"/>
    <property type="evidence" value="ECO:0007669"/>
    <property type="project" value="InterPro"/>
</dbReference>
<sequence>MNDRLRKARRAKGLTQDEMAKLLGYQSKSGYSMIETGRNRPPLPVALHIAKIVGQEVEQLFPASDVHTS</sequence>
<name>A0A5C4T4M9_9BACL</name>
<feature type="domain" description="HTH cro/C1-type" evidence="1">
    <location>
        <begin position="5"/>
        <end position="60"/>
    </location>
</feature>
<evidence type="ECO:0000313" key="3">
    <source>
        <dbReference type="Proteomes" id="UP000307943"/>
    </source>
</evidence>
<dbReference type="Proteomes" id="UP000307943">
    <property type="component" value="Unassembled WGS sequence"/>
</dbReference>
<dbReference type="InterPro" id="IPR001387">
    <property type="entry name" value="Cro/C1-type_HTH"/>
</dbReference>
<protein>
    <submittedName>
        <fullName evidence="2">Helix-turn-helix transcriptional regulator</fullName>
    </submittedName>
</protein>
<proteinExistence type="predicted"/>
<reference evidence="2 3" key="1">
    <citation type="submission" date="2019-05" db="EMBL/GenBank/DDBJ databases">
        <title>We sequenced the genome of Paenibacillus hemerocallicola KCTC 33185 for further insight into its adaptation and study the phylogeny of Paenibacillus.</title>
        <authorList>
            <person name="Narsing Rao M.P."/>
        </authorList>
    </citation>
    <scope>NUCLEOTIDE SEQUENCE [LARGE SCALE GENOMIC DNA]</scope>
    <source>
        <strain evidence="2 3">KCTC 33185</strain>
    </source>
</reference>
<dbReference type="CDD" id="cd00093">
    <property type="entry name" value="HTH_XRE"/>
    <property type="match status" value="1"/>
</dbReference>